<dbReference type="EMBL" id="JAPZBS010000004">
    <property type="protein sequence ID" value="KAJ5378217.1"/>
    <property type="molecule type" value="Genomic_DNA"/>
</dbReference>
<organism evidence="2 3">
    <name type="scientific">Penicillium cataractarum</name>
    <dbReference type="NCBI Taxonomy" id="2100454"/>
    <lineage>
        <taxon>Eukaryota</taxon>
        <taxon>Fungi</taxon>
        <taxon>Dikarya</taxon>
        <taxon>Ascomycota</taxon>
        <taxon>Pezizomycotina</taxon>
        <taxon>Eurotiomycetes</taxon>
        <taxon>Eurotiomycetidae</taxon>
        <taxon>Eurotiales</taxon>
        <taxon>Aspergillaceae</taxon>
        <taxon>Penicillium</taxon>
    </lineage>
</organism>
<keyword evidence="3" id="KW-1185">Reference proteome</keyword>
<gene>
    <name evidence="2" type="ORF">N7496_005626</name>
</gene>
<reference evidence="2" key="1">
    <citation type="submission" date="2022-11" db="EMBL/GenBank/DDBJ databases">
        <authorList>
            <person name="Petersen C."/>
        </authorList>
    </citation>
    <scope>NUCLEOTIDE SEQUENCE</scope>
    <source>
        <strain evidence="2">IBT 29864</strain>
    </source>
</reference>
<feature type="chain" id="PRO_5040905672" evidence="1">
    <location>
        <begin position="20"/>
        <end position="121"/>
    </location>
</feature>
<name>A0A9W9SGJ2_9EURO</name>
<evidence type="ECO:0000313" key="3">
    <source>
        <dbReference type="Proteomes" id="UP001147782"/>
    </source>
</evidence>
<dbReference type="Proteomes" id="UP001147782">
    <property type="component" value="Unassembled WGS sequence"/>
</dbReference>
<keyword evidence="1" id="KW-0732">Signal</keyword>
<dbReference type="GeneID" id="81437734"/>
<dbReference type="OrthoDB" id="9983560at2759"/>
<evidence type="ECO:0000313" key="2">
    <source>
        <dbReference type="EMBL" id="KAJ5378217.1"/>
    </source>
</evidence>
<accession>A0A9W9SGJ2</accession>
<comment type="caution">
    <text evidence="2">The sequence shown here is derived from an EMBL/GenBank/DDBJ whole genome shotgun (WGS) entry which is preliminary data.</text>
</comment>
<reference evidence="2" key="2">
    <citation type="journal article" date="2023" name="IMA Fungus">
        <title>Comparative genomic study of the Penicillium genus elucidates a diverse pangenome and 15 lateral gene transfer events.</title>
        <authorList>
            <person name="Petersen C."/>
            <person name="Sorensen T."/>
            <person name="Nielsen M.R."/>
            <person name="Sondergaard T.E."/>
            <person name="Sorensen J.L."/>
            <person name="Fitzpatrick D.A."/>
            <person name="Frisvad J.C."/>
            <person name="Nielsen K.L."/>
        </authorList>
    </citation>
    <scope>NUCLEOTIDE SEQUENCE</scope>
    <source>
        <strain evidence="2">IBT 29864</strain>
    </source>
</reference>
<proteinExistence type="predicted"/>
<dbReference type="AlphaFoldDB" id="A0A9W9SGJ2"/>
<dbReference type="RefSeq" id="XP_056557080.1">
    <property type="nucleotide sequence ID" value="XM_056698555.1"/>
</dbReference>
<sequence>MLFQNPLTALGVLSTAVHAQSEPRRRCAYGDDCWPNAATWDQFNATVGGKLIRSLPSAAVCHAERYDANQCALAKSNWLDSSWRTNQTGSYAATLWEMGPTGQCFIDTAVEAPCDQGIGTR</sequence>
<feature type="signal peptide" evidence="1">
    <location>
        <begin position="1"/>
        <end position="19"/>
    </location>
</feature>
<evidence type="ECO:0000256" key="1">
    <source>
        <dbReference type="SAM" id="SignalP"/>
    </source>
</evidence>
<protein>
    <submittedName>
        <fullName evidence="2">Uncharacterized protein</fullName>
    </submittedName>
</protein>